<evidence type="ECO:0000256" key="1">
    <source>
        <dbReference type="SAM" id="Phobius"/>
    </source>
</evidence>
<keyword evidence="1" id="KW-0812">Transmembrane</keyword>
<comment type="caution">
    <text evidence="2">The sequence shown here is derived from an EMBL/GenBank/DDBJ whole genome shotgun (WGS) entry which is preliminary data.</text>
</comment>
<accession>A0A8J3PQK8</accession>
<feature type="transmembrane region" description="Helical" evidence="1">
    <location>
        <begin position="34"/>
        <end position="54"/>
    </location>
</feature>
<feature type="transmembrane region" description="Helical" evidence="1">
    <location>
        <begin position="134"/>
        <end position="155"/>
    </location>
</feature>
<dbReference type="EMBL" id="BONU01000047">
    <property type="protein sequence ID" value="GIG76211.1"/>
    <property type="molecule type" value="Genomic_DNA"/>
</dbReference>
<gene>
    <name evidence="2" type="ORF">Pfl04_46150</name>
</gene>
<dbReference type="RefSeq" id="WP_203981558.1">
    <property type="nucleotide sequence ID" value="NZ_BAAAQJ010000042.1"/>
</dbReference>
<reference evidence="2" key="1">
    <citation type="submission" date="2021-01" db="EMBL/GenBank/DDBJ databases">
        <title>Whole genome shotgun sequence of Planosporangium flavigriseum NBRC 105377.</title>
        <authorList>
            <person name="Komaki H."/>
            <person name="Tamura T."/>
        </authorList>
    </citation>
    <scope>NUCLEOTIDE SEQUENCE</scope>
    <source>
        <strain evidence="2">NBRC 105377</strain>
    </source>
</reference>
<keyword evidence="3" id="KW-1185">Reference proteome</keyword>
<organism evidence="2 3">
    <name type="scientific">Planosporangium flavigriseum</name>
    <dbReference type="NCBI Taxonomy" id="373681"/>
    <lineage>
        <taxon>Bacteria</taxon>
        <taxon>Bacillati</taxon>
        <taxon>Actinomycetota</taxon>
        <taxon>Actinomycetes</taxon>
        <taxon>Micromonosporales</taxon>
        <taxon>Micromonosporaceae</taxon>
        <taxon>Planosporangium</taxon>
    </lineage>
</organism>
<name>A0A8J3PQK8_9ACTN</name>
<evidence type="ECO:0008006" key="4">
    <source>
        <dbReference type="Google" id="ProtNLM"/>
    </source>
</evidence>
<evidence type="ECO:0000313" key="3">
    <source>
        <dbReference type="Proteomes" id="UP000653674"/>
    </source>
</evidence>
<dbReference type="SUPFAM" id="SSF81324">
    <property type="entry name" value="Voltage-gated potassium channels"/>
    <property type="match status" value="1"/>
</dbReference>
<keyword evidence="1" id="KW-0472">Membrane</keyword>
<feature type="transmembrane region" description="Helical" evidence="1">
    <location>
        <begin position="75"/>
        <end position="97"/>
    </location>
</feature>
<proteinExistence type="predicted"/>
<protein>
    <recommendedName>
        <fullName evidence="4">Two pore domain potassium channel family protein</fullName>
    </recommendedName>
</protein>
<keyword evidence="1" id="KW-1133">Transmembrane helix</keyword>
<dbReference type="Proteomes" id="UP000653674">
    <property type="component" value="Unassembled WGS sequence"/>
</dbReference>
<evidence type="ECO:0000313" key="2">
    <source>
        <dbReference type="EMBL" id="GIG76211.1"/>
    </source>
</evidence>
<sequence length="376" mass="41917">MDVFVAVLVGLLGLIIVTVTMVSAAQTFVVPRGTPMLITRWTFLGMQAIFHLLTGRAHGYRSRDRVMAMFGPFSLLALPLVWLALVVVGFAAIYWSLGVHPWQDALLASGSSLFTLGFRGPTGVLTGVIEMVEAAFGLGLVALLISYLPTIYATYSRRELLVTALETEAGDPPSAAELLDRLLRIKGLPLLETYWADWTKWFNEIEETHATTPMLVFFRSPSPDRSWVTAAGAVLDSAALVVSTFDPEEHIGHCNAEICLRAGYLALRRTGDYFAMPYKANAQPGDGIAVSRQEYDEVCDRLVDAGAKLRDDRDEAWRDFIGWRVTYESTLLRFASLCMAPTAPWSSDRPIEFHRLPITRHRDHRLIRDRRESGAR</sequence>
<dbReference type="AlphaFoldDB" id="A0A8J3PQK8"/>